<proteinExistence type="predicted"/>
<organism evidence="1 2">
    <name type="scientific">Araneus ventricosus</name>
    <name type="common">Orbweaver spider</name>
    <name type="synonym">Epeira ventricosa</name>
    <dbReference type="NCBI Taxonomy" id="182803"/>
    <lineage>
        <taxon>Eukaryota</taxon>
        <taxon>Metazoa</taxon>
        <taxon>Ecdysozoa</taxon>
        <taxon>Arthropoda</taxon>
        <taxon>Chelicerata</taxon>
        <taxon>Arachnida</taxon>
        <taxon>Araneae</taxon>
        <taxon>Araneomorphae</taxon>
        <taxon>Entelegynae</taxon>
        <taxon>Araneoidea</taxon>
        <taxon>Araneidae</taxon>
        <taxon>Araneus</taxon>
    </lineage>
</organism>
<gene>
    <name evidence="1" type="ORF">AVEN_186576_1</name>
</gene>
<dbReference type="Gene3D" id="3.30.420.10">
    <property type="entry name" value="Ribonuclease H-like superfamily/Ribonuclease H"/>
    <property type="match status" value="1"/>
</dbReference>
<name>A0A4Y2VL71_ARAVE</name>
<dbReference type="AlphaFoldDB" id="A0A4Y2VL71"/>
<reference evidence="1 2" key="1">
    <citation type="journal article" date="2019" name="Sci. Rep.">
        <title>Orb-weaving spider Araneus ventricosus genome elucidates the spidroin gene catalogue.</title>
        <authorList>
            <person name="Kono N."/>
            <person name="Nakamura H."/>
            <person name="Ohtoshi R."/>
            <person name="Moran D.A.P."/>
            <person name="Shinohara A."/>
            <person name="Yoshida Y."/>
            <person name="Fujiwara M."/>
            <person name="Mori M."/>
            <person name="Tomita M."/>
            <person name="Arakawa K."/>
        </authorList>
    </citation>
    <scope>NUCLEOTIDE SEQUENCE [LARGE SCALE GENOMIC DNA]</scope>
</reference>
<sequence>MTHHHGRAEPTVTSNIYLDILQLYAVQQFLEGVIFNRRTTLRRIVREPWIQYSPSSKVLSATWSPRSPDITPLDFYLWVMKQIRVQCERINDINHLKQRITNVIHLLHQTSLPVCGKNWTIVYVWATNGASNCAEQVCKPESFPLFGEDITHSLFRCFPLTGQNCTMTLLTHCRFLPTTFFL</sequence>
<accession>A0A4Y2VL71</accession>
<dbReference type="EMBL" id="BGPR01047908">
    <property type="protein sequence ID" value="GBO24936.1"/>
    <property type="molecule type" value="Genomic_DNA"/>
</dbReference>
<evidence type="ECO:0000313" key="2">
    <source>
        <dbReference type="Proteomes" id="UP000499080"/>
    </source>
</evidence>
<dbReference type="GO" id="GO:0003676">
    <property type="term" value="F:nucleic acid binding"/>
    <property type="evidence" value="ECO:0007669"/>
    <property type="project" value="InterPro"/>
</dbReference>
<dbReference type="InterPro" id="IPR036397">
    <property type="entry name" value="RNaseH_sf"/>
</dbReference>
<protein>
    <submittedName>
        <fullName evidence="1">Uncharacterized protein</fullName>
    </submittedName>
</protein>
<keyword evidence="2" id="KW-1185">Reference proteome</keyword>
<comment type="caution">
    <text evidence="1">The sequence shown here is derived from an EMBL/GenBank/DDBJ whole genome shotgun (WGS) entry which is preliminary data.</text>
</comment>
<evidence type="ECO:0000313" key="1">
    <source>
        <dbReference type="EMBL" id="GBO24936.1"/>
    </source>
</evidence>
<dbReference type="OrthoDB" id="8122262at2759"/>
<dbReference type="Proteomes" id="UP000499080">
    <property type="component" value="Unassembled WGS sequence"/>
</dbReference>